<feature type="domain" description="DNA polymerase III beta sliding clamp N-terminal" evidence="10">
    <location>
        <begin position="1"/>
        <end position="117"/>
    </location>
</feature>
<dbReference type="Gene3D" id="3.70.10.10">
    <property type="match status" value="1"/>
</dbReference>
<dbReference type="SMART" id="SM00480">
    <property type="entry name" value="POL3Bc"/>
    <property type="match status" value="1"/>
</dbReference>
<evidence type="ECO:0000256" key="9">
    <source>
        <dbReference type="PIRNR" id="PIRNR000804"/>
    </source>
</evidence>
<evidence type="ECO:0000256" key="2">
    <source>
        <dbReference type="ARBA" id="ARBA00010752"/>
    </source>
</evidence>
<evidence type="ECO:0000256" key="5">
    <source>
        <dbReference type="ARBA" id="ARBA00022695"/>
    </source>
</evidence>
<dbReference type="EMBL" id="PFOD01000072">
    <property type="protein sequence ID" value="PIZ64679.1"/>
    <property type="molecule type" value="Genomic_DNA"/>
</dbReference>
<dbReference type="PIRSF" id="PIRSF000804">
    <property type="entry name" value="DNA_pol_III_b"/>
    <property type="match status" value="1"/>
</dbReference>
<comment type="subunit">
    <text evidence="9">Forms a ring-shaped head-to-tail homodimer around DNA.</text>
</comment>
<dbReference type="Pfam" id="PF02767">
    <property type="entry name" value="DNA_pol3_beta_2"/>
    <property type="match status" value="1"/>
</dbReference>
<keyword evidence="3 9" id="KW-0963">Cytoplasm</keyword>
<dbReference type="GO" id="GO:0006271">
    <property type="term" value="P:DNA strand elongation involved in DNA replication"/>
    <property type="evidence" value="ECO:0007669"/>
    <property type="project" value="TreeGrafter"/>
</dbReference>
<dbReference type="InterPro" id="IPR001001">
    <property type="entry name" value="DNA_polIII_beta"/>
</dbReference>
<dbReference type="PANTHER" id="PTHR30478:SF0">
    <property type="entry name" value="BETA SLIDING CLAMP"/>
    <property type="match status" value="1"/>
</dbReference>
<evidence type="ECO:0000256" key="6">
    <source>
        <dbReference type="ARBA" id="ARBA00022705"/>
    </source>
</evidence>
<keyword evidence="6 9" id="KW-0235">DNA replication</keyword>
<dbReference type="InterPro" id="IPR046938">
    <property type="entry name" value="DNA_clamp_sf"/>
</dbReference>
<keyword evidence="7 9" id="KW-0239">DNA-directed DNA polymerase</keyword>
<evidence type="ECO:0000256" key="3">
    <source>
        <dbReference type="ARBA" id="ARBA00022490"/>
    </source>
</evidence>
<evidence type="ECO:0000256" key="7">
    <source>
        <dbReference type="ARBA" id="ARBA00022932"/>
    </source>
</evidence>
<evidence type="ECO:0000256" key="8">
    <source>
        <dbReference type="ARBA" id="ARBA00023125"/>
    </source>
</evidence>
<evidence type="ECO:0000259" key="12">
    <source>
        <dbReference type="Pfam" id="PF02768"/>
    </source>
</evidence>
<organism evidence="13 14">
    <name type="scientific">Candidatus Roizmanbacteria bacterium CG_4_10_14_0_2_um_filter_36_9</name>
    <dbReference type="NCBI Taxonomy" id="1974823"/>
    <lineage>
        <taxon>Bacteria</taxon>
        <taxon>Candidatus Roizmaniibacteriota</taxon>
    </lineage>
</organism>
<keyword evidence="5 9" id="KW-0548">Nucleotidyltransferase</keyword>
<reference evidence="14" key="1">
    <citation type="submission" date="2017-09" db="EMBL/GenBank/DDBJ databases">
        <title>Depth-based differentiation of microbial function through sediment-hosted aquifers and enrichment of novel symbionts in the deep terrestrial subsurface.</title>
        <authorList>
            <person name="Probst A.J."/>
            <person name="Ladd B."/>
            <person name="Jarett J.K."/>
            <person name="Geller-Mcgrath D.E."/>
            <person name="Sieber C.M.K."/>
            <person name="Emerson J.B."/>
            <person name="Anantharaman K."/>
            <person name="Thomas B.C."/>
            <person name="Malmstrom R."/>
            <person name="Stieglmeier M."/>
            <person name="Klingl A."/>
            <person name="Woyke T."/>
            <person name="Ryan C.M."/>
            <person name="Banfield J.F."/>
        </authorList>
    </citation>
    <scope>NUCLEOTIDE SEQUENCE [LARGE SCALE GENOMIC DNA]</scope>
</reference>
<proteinExistence type="inferred from homology"/>
<dbReference type="Pfam" id="PF02768">
    <property type="entry name" value="DNA_pol3_beta_3"/>
    <property type="match status" value="1"/>
</dbReference>
<dbReference type="GO" id="GO:0005737">
    <property type="term" value="C:cytoplasm"/>
    <property type="evidence" value="ECO:0007669"/>
    <property type="project" value="UniProtKB-SubCell"/>
</dbReference>
<comment type="similarity">
    <text evidence="2 9">Belongs to the beta sliding clamp family.</text>
</comment>
<comment type="caution">
    <text evidence="13">The sequence shown here is derived from an EMBL/GenBank/DDBJ whole genome shotgun (WGS) entry which is preliminary data.</text>
</comment>
<dbReference type="GO" id="GO:0003887">
    <property type="term" value="F:DNA-directed DNA polymerase activity"/>
    <property type="evidence" value="ECO:0007669"/>
    <property type="project" value="UniProtKB-UniRule"/>
</dbReference>
<evidence type="ECO:0000313" key="14">
    <source>
        <dbReference type="Proteomes" id="UP000230027"/>
    </source>
</evidence>
<dbReference type="Pfam" id="PF00712">
    <property type="entry name" value="DNA_pol3_beta"/>
    <property type="match status" value="1"/>
</dbReference>
<dbReference type="GO" id="GO:0008408">
    <property type="term" value="F:3'-5' exonuclease activity"/>
    <property type="evidence" value="ECO:0007669"/>
    <property type="project" value="InterPro"/>
</dbReference>
<protein>
    <recommendedName>
        <fullName evidence="9">Beta sliding clamp</fullName>
    </recommendedName>
</protein>
<dbReference type="GO" id="GO:0009360">
    <property type="term" value="C:DNA polymerase III complex"/>
    <property type="evidence" value="ECO:0007669"/>
    <property type="project" value="InterPro"/>
</dbReference>
<dbReference type="Proteomes" id="UP000230027">
    <property type="component" value="Unassembled WGS sequence"/>
</dbReference>
<sequence>MKITLDKNEFLSAVQTAERFTPGRLNTSAALQGVYINVKDDAIDIRATDLNVHCHIVIPGKIDEPGGQIFESKRVLEFLQLLQNGNIDLEEKDGTLKISQGNTKGAFPTLPTEEYPLPPVLKGTKQNLKTDLFIKNMPRLLFSASNDDARPVLTGVNFVANESVLTLVATDGFRLSVTKEKTMKDFSSMIVPAAFLREVMKICKGKKTTDFIYSPEEKMVMFGTEEIKLYSRLIEGEFPPYERVVPEEKKTVVKVRKDDLMRNTKLISIFARDFSNVVLYNFTSEGLILSPKKEANEDNTTKQEIQIEGPDIKVAFNYRYVIDFLNNISTEEVVVELLRPDAPVLFKSPKDDTFFHIIMPVRIQEG</sequence>
<dbReference type="InterPro" id="IPR022635">
    <property type="entry name" value="DNA_polIII_beta_C"/>
</dbReference>
<evidence type="ECO:0000256" key="1">
    <source>
        <dbReference type="ARBA" id="ARBA00004496"/>
    </source>
</evidence>
<name>A0A2M7U2T7_9BACT</name>
<dbReference type="GO" id="GO:0003677">
    <property type="term" value="F:DNA binding"/>
    <property type="evidence" value="ECO:0007669"/>
    <property type="project" value="UniProtKB-UniRule"/>
</dbReference>
<dbReference type="NCBIfam" id="TIGR00663">
    <property type="entry name" value="dnan"/>
    <property type="match status" value="1"/>
</dbReference>
<keyword evidence="8" id="KW-0238">DNA-binding</keyword>
<keyword evidence="4 9" id="KW-0808">Transferase</keyword>
<evidence type="ECO:0000259" key="11">
    <source>
        <dbReference type="Pfam" id="PF02767"/>
    </source>
</evidence>
<accession>A0A2M7U2T7</accession>
<evidence type="ECO:0000259" key="10">
    <source>
        <dbReference type="Pfam" id="PF00712"/>
    </source>
</evidence>
<dbReference type="Gene3D" id="3.10.150.10">
    <property type="entry name" value="DNA Polymerase III, subunit A, domain 2"/>
    <property type="match status" value="1"/>
</dbReference>
<dbReference type="PANTHER" id="PTHR30478">
    <property type="entry name" value="DNA POLYMERASE III SUBUNIT BETA"/>
    <property type="match status" value="1"/>
</dbReference>
<evidence type="ECO:0000313" key="13">
    <source>
        <dbReference type="EMBL" id="PIZ64679.1"/>
    </source>
</evidence>
<feature type="domain" description="DNA polymerase III beta sliding clamp central" evidence="11">
    <location>
        <begin position="128"/>
        <end position="239"/>
    </location>
</feature>
<dbReference type="CDD" id="cd00140">
    <property type="entry name" value="beta_clamp"/>
    <property type="match status" value="1"/>
</dbReference>
<comment type="subcellular location">
    <subcellularLocation>
        <location evidence="1 9">Cytoplasm</location>
    </subcellularLocation>
</comment>
<feature type="domain" description="DNA polymerase III beta sliding clamp C-terminal" evidence="12">
    <location>
        <begin position="243"/>
        <end position="362"/>
    </location>
</feature>
<gene>
    <name evidence="13" type="primary">dnaN</name>
    <name evidence="13" type="ORF">COY14_04190</name>
</gene>
<comment type="function">
    <text evidence="9">Confers DNA tethering and processivity to DNA polymerases and other proteins. Acts as a clamp, forming a ring around DNA (a reaction catalyzed by the clamp-loading complex) which diffuses in an ATP-independent manner freely and bidirectionally along dsDNA. Initially characterized for its ability to contact the catalytic subunit of DNA polymerase III (Pol III), a complex, multichain enzyme responsible for most of the replicative synthesis in bacteria; Pol III exhibits 3'-5' exonuclease proofreading activity. The beta chain is required for initiation of replication as well as for processivity of DNA replication.</text>
</comment>
<dbReference type="InterPro" id="IPR022637">
    <property type="entry name" value="DNA_polIII_beta_cen"/>
</dbReference>
<evidence type="ECO:0000256" key="4">
    <source>
        <dbReference type="ARBA" id="ARBA00022679"/>
    </source>
</evidence>
<dbReference type="AlphaFoldDB" id="A0A2M7U2T7"/>
<dbReference type="InterPro" id="IPR022634">
    <property type="entry name" value="DNA_polIII_beta_N"/>
</dbReference>
<dbReference type="SUPFAM" id="SSF55979">
    <property type="entry name" value="DNA clamp"/>
    <property type="match status" value="3"/>
</dbReference>